<gene>
    <name evidence="1" type="ORF">GLOINDRAFT_23728</name>
</gene>
<evidence type="ECO:0000313" key="1">
    <source>
        <dbReference type="EMBL" id="ESA15595.1"/>
    </source>
</evidence>
<accession>U9U5H2</accession>
<sequence>MISETLMLSVSDIKLAKPLFNKSHSTVVLLRLQKFCSFQQVNKQEVNWINITSIL</sequence>
<organism evidence="1">
    <name type="scientific">Rhizophagus irregularis (strain DAOM 181602 / DAOM 197198 / MUCL 43194)</name>
    <name type="common">Arbuscular mycorrhizal fungus</name>
    <name type="synonym">Glomus intraradices</name>
    <dbReference type="NCBI Taxonomy" id="747089"/>
    <lineage>
        <taxon>Eukaryota</taxon>
        <taxon>Fungi</taxon>
        <taxon>Fungi incertae sedis</taxon>
        <taxon>Mucoromycota</taxon>
        <taxon>Glomeromycotina</taxon>
        <taxon>Glomeromycetes</taxon>
        <taxon>Glomerales</taxon>
        <taxon>Glomeraceae</taxon>
        <taxon>Rhizophagus</taxon>
    </lineage>
</organism>
<dbReference type="AlphaFoldDB" id="U9U5H2"/>
<protein>
    <submittedName>
        <fullName evidence="1">Uncharacterized protein</fullName>
    </submittedName>
</protein>
<proteinExistence type="predicted"/>
<dbReference type="EMBL" id="KI281854">
    <property type="protein sequence ID" value="ESA15595.1"/>
    <property type="molecule type" value="Genomic_DNA"/>
</dbReference>
<reference evidence="1" key="1">
    <citation type="submission" date="2013-07" db="EMBL/GenBank/DDBJ databases">
        <title>The genome of an arbuscular mycorrhizal fungus provides insights into the evolution of the oldest plant symbiosis.</title>
        <authorList>
            <consortium name="DOE Joint Genome Institute"/>
            <person name="Tisserant E."/>
            <person name="Malbreil M."/>
            <person name="Kuo A."/>
            <person name="Kohler A."/>
            <person name="Symeonidi A."/>
            <person name="Balestrini R."/>
            <person name="Charron P."/>
            <person name="Duensing N."/>
            <person name="Frei-dit-Frey N."/>
            <person name="Gianinazzi-Pearson V."/>
            <person name="Gilbert B."/>
            <person name="Handa Y."/>
            <person name="Hijri M."/>
            <person name="Kaul R."/>
            <person name="Kawaguchi M."/>
            <person name="Krajinski F."/>
            <person name="Lammers P."/>
            <person name="Lapierre D."/>
            <person name="Masclaux F.G."/>
            <person name="Murat C."/>
            <person name="Morin E."/>
            <person name="Ndikumana S."/>
            <person name="Pagni M."/>
            <person name="Petitpierre D."/>
            <person name="Requena N."/>
            <person name="Rosikiewicz P."/>
            <person name="Riley R."/>
            <person name="Saito K."/>
            <person name="San Clemente H."/>
            <person name="Shapiro H."/>
            <person name="van Tuinen D."/>
            <person name="Becard G."/>
            <person name="Bonfante P."/>
            <person name="Paszkowski U."/>
            <person name="Shachar-Hill Y."/>
            <person name="Young J.P."/>
            <person name="Sanders I.R."/>
            <person name="Henrissat B."/>
            <person name="Rensing S.A."/>
            <person name="Grigoriev I.V."/>
            <person name="Corradi N."/>
            <person name="Roux C."/>
            <person name="Martin F."/>
        </authorList>
    </citation>
    <scope>NUCLEOTIDE SEQUENCE</scope>
    <source>
        <strain evidence="1">DAOM 197198</strain>
    </source>
</reference>
<name>U9U5H2_RHIID</name>
<dbReference type="HOGENOM" id="CLU_3033516_0_0_1"/>